<protein>
    <recommendedName>
        <fullName evidence="1">Thiamine-monophosphate kinase</fullName>
        <shortName evidence="1">TMP kinase</shortName>
        <shortName evidence="1">Thiamine-phosphate kinase</shortName>
        <ecNumber evidence="1">2.7.4.16</ecNumber>
    </recommendedName>
</protein>
<dbReference type="InterPro" id="IPR006283">
    <property type="entry name" value="ThiL-like"/>
</dbReference>
<keyword evidence="1" id="KW-0460">Magnesium</keyword>
<dbReference type="InterPro" id="IPR036676">
    <property type="entry name" value="PurM-like_C_sf"/>
</dbReference>
<feature type="binding site" evidence="1">
    <location>
        <position position="27"/>
    </location>
    <ligand>
        <name>Mg(2+)</name>
        <dbReference type="ChEBI" id="CHEBI:18420"/>
        <label>4</label>
    </ligand>
</feature>
<keyword evidence="1 4" id="KW-0418">Kinase</keyword>
<comment type="pathway">
    <text evidence="1">Cofactor biosynthesis; thiamine diphosphate biosynthesis; thiamine diphosphate from thiamine phosphate: step 1/1.</text>
</comment>
<dbReference type="Pfam" id="PF00586">
    <property type="entry name" value="AIRS"/>
    <property type="match status" value="1"/>
</dbReference>
<dbReference type="InterPro" id="IPR016188">
    <property type="entry name" value="PurM-like_N"/>
</dbReference>
<feature type="domain" description="PurM-like C-terminal" evidence="3">
    <location>
        <begin position="207"/>
        <end position="296"/>
    </location>
</feature>
<comment type="miscellaneous">
    <text evidence="1">Reaction mechanism of ThiL seems to utilize a direct, inline transfer of the gamma-phosphate of ATP to TMP rather than a phosphorylated enzyme intermediate.</text>
</comment>
<dbReference type="PIRSF" id="PIRSF005303">
    <property type="entry name" value="Thiam_monoph_kin"/>
    <property type="match status" value="1"/>
</dbReference>
<dbReference type="NCBIfam" id="TIGR01379">
    <property type="entry name" value="thiL"/>
    <property type="match status" value="1"/>
</dbReference>
<feature type="binding site" evidence="1">
    <location>
        <position position="72"/>
    </location>
    <ligand>
        <name>Mg(2+)</name>
        <dbReference type="ChEBI" id="CHEBI:18420"/>
        <label>3</label>
    </ligand>
</feature>
<dbReference type="RefSeq" id="WP_390350813.1">
    <property type="nucleotide sequence ID" value="NZ_JBHUMU010000002.1"/>
</dbReference>
<feature type="binding site" evidence="1">
    <location>
        <position position="72"/>
    </location>
    <ligand>
        <name>Mg(2+)</name>
        <dbReference type="ChEBI" id="CHEBI:18420"/>
        <label>4</label>
    </ligand>
</feature>
<feature type="binding site" evidence="1">
    <location>
        <position position="212"/>
    </location>
    <ligand>
        <name>Mg(2+)</name>
        <dbReference type="ChEBI" id="CHEBI:18420"/>
        <label>5</label>
    </ligand>
</feature>
<gene>
    <name evidence="1 4" type="primary">thiL</name>
    <name evidence="4" type="ORF">GCM10009001_14610</name>
</gene>
<accession>A0ABP3QXA3</accession>
<feature type="domain" description="PurM-like N-terminal" evidence="2">
    <location>
        <begin position="25"/>
        <end position="136"/>
    </location>
</feature>
<dbReference type="Gene3D" id="3.30.1330.10">
    <property type="entry name" value="PurM-like, N-terminal domain"/>
    <property type="match status" value="1"/>
</dbReference>
<comment type="catalytic activity">
    <reaction evidence="1">
        <text>thiamine phosphate + ATP = thiamine diphosphate + ADP</text>
        <dbReference type="Rhea" id="RHEA:15913"/>
        <dbReference type="ChEBI" id="CHEBI:30616"/>
        <dbReference type="ChEBI" id="CHEBI:37575"/>
        <dbReference type="ChEBI" id="CHEBI:58937"/>
        <dbReference type="ChEBI" id="CHEBI:456216"/>
        <dbReference type="EC" id="2.7.4.16"/>
    </reaction>
</comment>
<comment type="caution">
    <text evidence="4">The sequence shown here is derived from an EMBL/GenBank/DDBJ whole genome shotgun (WGS) entry which is preliminary data.</text>
</comment>
<evidence type="ECO:0000259" key="3">
    <source>
        <dbReference type="Pfam" id="PF02769"/>
    </source>
</evidence>
<dbReference type="EMBL" id="BAAADS010000009">
    <property type="protein sequence ID" value="GAA0599403.1"/>
    <property type="molecule type" value="Genomic_DNA"/>
</dbReference>
<comment type="function">
    <text evidence="1">Catalyzes the ATP-dependent phosphorylation of thiamine-monophosphate (TMP) to form thiamine-pyrophosphate (TPP), the active form of vitamin B1.</text>
</comment>
<keyword evidence="1" id="KW-0479">Metal-binding</keyword>
<proteinExistence type="inferred from homology"/>
<dbReference type="Pfam" id="PF02769">
    <property type="entry name" value="AIRS_C"/>
    <property type="match status" value="1"/>
</dbReference>
<feature type="binding site" evidence="1">
    <location>
        <begin position="119"/>
        <end position="120"/>
    </location>
    <ligand>
        <name>ATP</name>
        <dbReference type="ChEBI" id="CHEBI:30616"/>
    </ligand>
</feature>
<dbReference type="EC" id="2.7.4.16" evidence="1"/>
<feature type="binding site" evidence="1">
    <location>
        <position position="72"/>
    </location>
    <ligand>
        <name>Mg(2+)</name>
        <dbReference type="ChEBI" id="CHEBI:18420"/>
        <label>2</label>
    </ligand>
</feature>
<evidence type="ECO:0000259" key="2">
    <source>
        <dbReference type="Pfam" id="PF00586"/>
    </source>
</evidence>
<evidence type="ECO:0000313" key="4">
    <source>
        <dbReference type="EMBL" id="GAA0599403.1"/>
    </source>
</evidence>
<feature type="binding site" evidence="1">
    <location>
        <position position="209"/>
    </location>
    <ligand>
        <name>Mg(2+)</name>
        <dbReference type="ChEBI" id="CHEBI:18420"/>
        <label>3</label>
    </ligand>
</feature>
<feature type="binding site" evidence="1">
    <location>
        <position position="50"/>
    </location>
    <ligand>
        <name>substrate</name>
    </ligand>
</feature>
<dbReference type="InterPro" id="IPR010918">
    <property type="entry name" value="PurM-like_C_dom"/>
</dbReference>
<feature type="binding site" evidence="1">
    <location>
        <position position="120"/>
    </location>
    <ligand>
        <name>Mg(2+)</name>
        <dbReference type="ChEBI" id="CHEBI:18420"/>
        <label>1</label>
    </ligand>
</feature>
<feature type="binding site" evidence="1">
    <location>
        <position position="43"/>
    </location>
    <ligand>
        <name>Mg(2+)</name>
        <dbReference type="ChEBI" id="CHEBI:18420"/>
        <label>2</label>
    </ligand>
</feature>
<dbReference type="PANTHER" id="PTHR30270">
    <property type="entry name" value="THIAMINE-MONOPHOSPHATE KINASE"/>
    <property type="match status" value="1"/>
</dbReference>
<dbReference type="Proteomes" id="UP001500866">
    <property type="component" value="Unassembled WGS sequence"/>
</dbReference>
<dbReference type="GO" id="GO:0016301">
    <property type="term" value="F:kinase activity"/>
    <property type="evidence" value="ECO:0007669"/>
    <property type="project" value="UniProtKB-KW"/>
</dbReference>
<dbReference type="SUPFAM" id="SSF55326">
    <property type="entry name" value="PurM N-terminal domain-like"/>
    <property type="match status" value="1"/>
</dbReference>
<dbReference type="SUPFAM" id="SSF56042">
    <property type="entry name" value="PurM C-terminal domain-like"/>
    <property type="match status" value="1"/>
</dbReference>
<keyword evidence="1" id="KW-0067">ATP-binding</keyword>
<sequence length="330" mass="37034">MDEFSFINSIKQHTYKQPSVVKGIGDDAAVFRQPYRDIITAVDTFVEDVHFARTTMAPFHIGFRSVAANVSDLAAMGATPAFYLVSMIIPKTWPPDELDEIYKGMKKMASRHHMDLIGGDTVSGPVLSVSVTVIGYANMNRARYRSTSNEQDIVFATGYLGDSRAGFHMLTTPGSYENELYFYDRHRKPLPRVDFAVGLSNLKRVTLNDISDGIANEAAEIAEASKVDIVLYDEQIPISAPLGQFSPKQQYEWKLFGGEDFELVGTVPEYDWGHVKEIAQQTNTPLKRVGVVERSKNPGQHNVFIVDRNNHKKPLEKKGYTHLADKDKKE</sequence>
<feature type="binding site" evidence="1">
    <location>
        <position position="43"/>
    </location>
    <ligand>
        <name>Mg(2+)</name>
        <dbReference type="ChEBI" id="CHEBI:18420"/>
        <label>1</label>
    </ligand>
</feature>
<dbReference type="PANTHER" id="PTHR30270:SF0">
    <property type="entry name" value="THIAMINE-MONOPHOSPHATE KINASE"/>
    <property type="match status" value="1"/>
</dbReference>
<feature type="binding site" evidence="1">
    <location>
        <position position="102"/>
    </location>
    <ligand>
        <name>ATP</name>
        <dbReference type="ChEBI" id="CHEBI:30616"/>
    </ligand>
</feature>
<keyword evidence="5" id="KW-1185">Reference proteome</keyword>
<dbReference type="CDD" id="cd02194">
    <property type="entry name" value="ThiL"/>
    <property type="match status" value="1"/>
</dbReference>
<feature type="binding site" evidence="1">
    <location>
        <position position="27"/>
    </location>
    <ligand>
        <name>Mg(2+)</name>
        <dbReference type="ChEBI" id="CHEBI:18420"/>
        <label>3</label>
    </ligand>
</feature>
<name>A0ABP3QXA3_9BACI</name>
<organism evidence="4 5">
    <name type="scientific">Virgibacillus siamensis</name>
    <dbReference type="NCBI Taxonomy" id="480071"/>
    <lineage>
        <taxon>Bacteria</taxon>
        <taxon>Bacillati</taxon>
        <taxon>Bacillota</taxon>
        <taxon>Bacilli</taxon>
        <taxon>Bacillales</taxon>
        <taxon>Bacillaceae</taxon>
        <taxon>Virgibacillus</taxon>
    </lineage>
</organism>
<dbReference type="InterPro" id="IPR036921">
    <property type="entry name" value="PurM-like_N_sf"/>
</dbReference>
<keyword evidence="1" id="KW-0784">Thiamine biosynthesis</keyword>
<dbReference type="Gene3D" id="3.90.650.10">
    <property type="entry name" value="PurM-like C-terminal domain"/>
    <property type="match status" value="1"/>
</dbReference>
<feature type="binding site" evidence="1">
    <location>
        <position position="259"/>
    </location>
    <ligand>
        <name>substrate</name>
    </ligand>
</feature>
<keyword evidence="1" id="KW-0547">Nucleotide-binding</keyword>
<keyword evidence="1" id="KW-0808">Transferase</keyword>
<feature type="binding site" evidence="1">
    <location>
        <position position="145"/>
    </location>
    <ligand>
        <name>ATP</name>
        <dbReference type="ChEBI" id="CHEBI:30616"/>
    </ligand>
</feature>
<feature type="binding site" evidence="1">
    <location>
        <position position="211"/>
    </location>
    <ligand>
        <name>ATP</name>
        <dbReference type="ChEBI" id="CHEBI:30616"/>
    </ligand>
</feature>
<comment type="similarity">
    <text evidence="1">Belongs to the thiamine-monophosphate kinase family.</text>
</comment>
<evidence type="ECO:0000256" key="1">
    <source>
        <dbReference type="HAMAP-Rule" id="MF_02128"/>
    </source>
</evidence>
<reference evidence="5" key="1">
    <citation type="journal article" date="2019" name="Int. J. Syst. Evol. Microbiol.">
        <title>The Global Catalogue of Microorganisms (GCM) 10K type strain sequencing project: providing services to taxonomists for standard genome sequencing and annotation.</title>
        <authorList>
            <consortium name="The Broad Institute Genomics Platform"/>
            <consortium name="The Broad Institute Genome Sequencing Center for Infectious Disease"/>
            <person name="Wu L."/>
            <person name="Ma J."/>
        </authorList>
    </citation>
    <scope>NUCLEOTIDE SEQUENCE [LARGE SCALE GENOMIC DNA]</scope>
    <source>
        <strain evidence="5">JCM 15395</strain>
    </source>
</reference>
<evidence type="ECO:0000313" key="5">
    <source>
        <dbReference type="Proteomes" id="UP001500866"/>
    </source>
</evidence>
<comment type="caution">
    <text evidence="1">Lacks conserved residue(s) required for the propagation of feature annotation.</text>
</comment>
<dbReference type="HAMAP" id="MF_02128">
    <property type="entry name" value="TMP_kinase"/>
    <property type="match status" value="1"/>
</dbReference>
<feature type="binding site" evidence="1">
    <location>
        <position position="320"/>
    </location>
    <ligand>
        <name>substrate</name>
    </ligand>
</feature>